<dbReference type="InterPro" id="IPR016024">
    <property type="entry name" value="ARM-type_fold"/>
</dbReference>
<dbReference type="SUPFAM" id="SSF48371">
    <property type="entry name" value="ARM repeat"/>
    <property type="match status" value="2"/>
</dbReference>
<dbReference type="PANTHER" id="PTHR23346:SF7">
    <property type="entry name" value="STALLED RIBOSOME SENSOR GCN1"/>
    <property type="match status" value="1"/>
</dbReference>
<keyword evidence="5" id="KW-1185">Reference proteome</keyword>
<keyword evidence="1" id="KW-0677">Repeat</keyword>
<feature type="domain" description="Stalled ribosome sensor GCN1-like N-terminal" evidence="3">
    <location>
        <begin position="207"/>
        <end position="342"/>
    </location>
</feature>
<dbReference type="EMBL" id="JAKJXO020000013">
    <property type="protein sequence ID" value="KAL1597321.1"/>
    <property type="molecule type" value="Genomic_DNA"/>
</dbReference>
<evidence type="ECO:0000259" key="2">
    <source>
        <dbReference type="Pfam" id="PF12074"/>
    </source>
</evidence>
<dbReference type="Proteomes" id="UP001521785">
    <property type="component" value="Unassembled WGS sequence"/>
</dbReference>
<comment type="caution">
    <text evidence="4">The sequence shown here is derived from an EMBL/GenBank/DDBJ whole genome shotgun (WGS) entry which is preliminary data.</text>
</comment>
<accession>A0ABR3QYT2</accession>
<evidence type="ECO:0000256" key="1">
    <source>
        <dbReference type="ARBA" id="ARBA00022737"/>
    </source>
</evidence>
<dbReference type="PANTHER" id="PTHR23346">
    <property type="entry name" value="TRANSLATIONAL ACTIVATOR GCN1-RELATED"/>
    <property type="match status" value="1"/>
</dbReference>
<evidence type="ECO:0000259" key="3">
    <source>
        <dbReference type="Pfam" id="PF24993"/>
    </source>
</evidence>
<organism evidence="4 5">
    <name type="scientific">Paraconiothyrium brasiliense</name>
    <dbReference type="NCBI Taxonomy" id="300254"/>
    <lineage>
        <taxon>Eukaryota</taxon>
        <taxon>Fungi</taxon>
        <taxon>Dikarya</taxon>
        <taxon>Ascomycota</taxon>
        <taxon>Pezizomycotina</taxon>
        <taxon>Dothideomycetes</taxon>
        <taxon>Pleosporomycetidae</taxon>
        <taxon>Pleosporales</taxon>
        <taxon>Massarineae</taxon>
        <taxon>Didymosphaeriaceae</taxon>
        <taxon>Paraconiothyrium</taxon>
    </lineage>
</organism>
<dbReference type="InterPro" id="IPR022716">
    <property type="entry name" value="Gcn1_N"/>
</dbReference>
<reference evidence="4 5" key="1">
    <citation type="submission" date="2024-02" db="EMBL/GenBank/DDBJ databases">
        <title>De novo assembly and annotation of 12 fungi associated with fruit tree decline syndrome in Ontario, Canada.</title>
        <authorList>
            <person name="Sulman M."/>
            <person name="Ellouze W."/>
            <person name="Ilyukhin E."/>
        </authorList>
    </citation>
    <scope>NUCLEOTIDE SEQUENCE [LARGE SCALE GENOMIC DNA]</scope>
    <source>
        <strain evidence="4 5">M42-189</strain>
    </source>
</reference>
<dbReference type="Pfam" id="PF12074">
    <property type="entry name" value="Gcn1_N"/>
    <property type="match status" value="1"/>
</dbReference>
<protein>
    <submittedName>
        <fullName evidence="4">Translational activator of GCN4</fullName>
    </submittedName>
</protein>
<dbReference type="Pfam" id="PF24993">
    <property type="entry name" value="GNC1_N"/>
    <property type="match status" value="1"/>
</dbReference>
<dbReference type="InterPro" id="IPR056810">
    <property type="entry name" value="GNC1-like_N"/>
</dbReference>
<sequence>MAAIVRNTLHDDASADCFAALVPPDLKILLELLFETYPLYDDRDSRRAVDQVLRSLIGSTHGNLVLSAVVDFLKKESQKKSLALSNVTVLIDWCSVLLQHFANAPDQWAKHGLDVALALARVLELCMGVEYRKRGERIHHSALVSTRRALRPLFRAKDVGEDALDNLVTTLTAKGASSAAGNAVLLGAIAGVSSRLPTVKPLLETRKQQYYTFYVREIVGSRTQLPDHISHAFHDFFESFTTLEELRKEVIPPIEKALLRAPEVVLNDIVTPMVLALPKDMDLSDVLLGNLLKPLLSNVKSTNPGIRAGALRTFKALAARSHNESAIGKVTDEILNPLKQGKISGVDQKVLHAQMLSALPQSAASSQKIPVAIAPAALKEPNEAAVVAEVGALTKHLKFGLANGVVMEKSISDAFIKGMTDKRVPIRRLWALRTADLLWDLTPQQLEQKDVISFYQASLPKLVEIWQEVNANPVPATQSGLVTVGHYVTALLASRVQFSGDATLSGIYKKSDVVAQSLAIKPKPSFLLNPRVYSKLNTEDDVEIALRALTAVSPWLLEDRTPIEAREAWAHAFIFFIVAQGVSTKAKVTAKVALEKAYVQAPSNISSVIVAGLWSWYKSNESGDKESAAVASKSGVSELYNVLGSICLSQEFVKKHGASIDAENLREQSVSLLLLARPELMPRVSWIDLSLRMGVDPGRLVQDKLPECVELINNATMVGDTNGSFIAELTRVQDQENNSFPSIVQAAYSAYTDLVFVAPDVALPVIVNQFSGDLDSRQLESIGPTEAAIFRTPEGTAYIDVLSKKAPITIDKNTKDYDTLKWEEELRAQLAQKTGQTKKLTADEQAKVKSQLTKEAAIRKEVAAIERKMRRGVGIIRSLATGPPTEAEQWMGPAVNFLIQAIRAGAGLILGDLPATAYIKLSEQASSRLGPFRPFVGIATLRTIGSIHLPAEYEAENLGGKSHAPVT</sequence>
<evidence type="ECO:0000313" key="4">
    <source>
        <dbReference type="EMBL" id="KAL1597321.1"/>
    </source>
</evidence>
<evidence type="ECO:0000313" key="5">
    <source>
        <dbReference type="Proteomes" id="UP001521785"/>
    </source>
</evidence>
<gene>
    <name evidence="4" type="primary">GCN1_2</name>
    <name evidence="4" type="ORF">SLS60_008905</name>
</gene>
<proteinExistence type="predicted"/>
<feature type="domain" description="Gcn1 N-terminal" evidence="2">
    <location>
        <begin position="347"/>
        <end position="703"/>
    </location>
</feature>
<name>A0ABR3QYT2_9PLEO</name>